<sequence>MDDMARNTAGGARRGRVLLRAGLTATAAGAALAGAAGAAQAVPDPAGTVGRAVTNPGAEVDGTTRSVTGDLSAGVTNALAPAKTLSLNPFAKTSVDPLDNAVGTEVADFKPISTAMATGPLHESGALKDFPVIGTAARLLPG</sequence>
<name>A0ABP3QDY9_9ACTN</name>
<feature type="region of interest" description="Disordered" evidence="1">
    <location>
        <begin position="50"/>
        <end position="69"/>
    </location>
</feature>
<accession>A0ABP3QDY9</accession>
<feature type="chain" id="PRO_5047043012" description="Secreted protein" evidence="2">
    <location>
        <begin position="42"/>
        <end position="142"/>
    </location>
</feature>
<evidence type="ECO:0000256" key="1">
    <source>
        <dbReference type="SAM" id="MobiDB-lite"/>
    </source>
</evidence>
<protein>
    <recommendedName>
        <fullName evidence="5">Secreted protein</fullName>
    </recommendedName>
</protein>
<keyword evidence="4" id="KW-1185">Reference proteome</keyword>
<proteinExistence type="predicted"/>
<gene>
    <name evidence="3" type="ORF">GCM10010394_14600</name>
</gene>
<comment type="caution">
    <text evidence="3">The sequence shown here is derived from an EMBL/GenBank/DDBJ whole genome shotgun (WGS) entry which is preliminary data.</text>
</comment>
<keyword evidence="2" id="KW-0732">Signal</keyword>
<evidence type="ECO:0000313" key="3">
    <source>
        <dbReference type="EMBL" id="GAA0586598.1"/>
    </source>
</evidence>
<reference evidence="4" key="1">
    <citation type="journal article" date="2019" name="Int. J. Syst. Evol. Microbiol.">
        <title>The Global Catalogue of Microorganisms (GCM) 10K type strain sequencing project: providing services to taxonomists for standard genome sequencing and annotation.</title>
        <authorList>
            <consortium name="The Broad Institute Genomics Platform"/>
            <consortium name="The Broad Institute Genome Sequencing Center for Infectious Disease"/>
            <person name="Wu L."/>
            <person name="Ma J."/>
        </authorList>
    </citation>
    <scope>NUCLEOTIDE SEQUENCE [LARGE SCALE GENOMIC DNA]</scope>
    <source>
        <strain evidence="4">JCM 5067</strain>
    </source>
</reference>
<feature type="signal peptide" evidence="2">
    <location>
        <begin position="1"/>
        <end position="41"/>
    </location>
</feature>
<dbReference type="Proteomes" id="UP001500668">
    <property type="component" value="Unassembled WGS sequence"/>
</dbReference>
<dbReference type="PROSITE" id="PS51318">
    <property type="entry name" value="TAT"/>
    <property type="match status" value="1"/>
</dbReference>
<evidence type="ECO:0008006" key="5">
    <source>
        <dbReference type="Google" id="ProtNLM"/>
    </source>
</evidence>
<organism evidence="3 4">
    <name type="scientific">Streptomyces crystallinus</name>
    <dbReference type="NCBI Taxonomy" id="68191"/>
    <lineage>
        <taxon>Bacteria</taxon>
        <taxon>Bacillati</taxon>
        <taxon>Actinomycetota</taxon>
        <taxon>Actinomycetes</taxon>
        <taxon>Kitasatosporales</taxon>
        <taxon>Streptomycetaceae</taxon>
        <taxon>Streptomyces</taxon>
    </lineage>
</organism>
<evidence type="ECO:0000256" key="2">
    <source>
        <dbReference type="SAM" id="SignalP"/>
    </source>
</evidence>
<dbReference type="InterPro" id="IPR006311">
    <property type="entry name" value="TAT_signal"/>
</dbReference>
<dbReference type="EMBL" id="BAAACA010000007">
    <property type="protein sequence ID" value="GAA0586598.1"/>
    <property type="molecule type" value="Genomic_DNA"/>
</dbReference>
<evidence type="ECO:0000313" key="4">
    <source>
        <dbReference type="Proteomes" id="UP001500668"/>
    </source>
</evidence>